<dbReference type="AlphaFoldDB" id="A0A645JA34"/>
<evidence type="ECO:0000313" key="1">
    <source>
        <dbReference type="EMBL" id="MPN59972.1"/>
    </source>
</evidence>
<proteinExistence type="predicted"/>
<gene>
    <name evidence="1" type="ORF">SDC9_207695</name>
</gene>
<sequence length="35" mass="4121">MVEVAQKIYKLFWDYELTAEEAREMLKNSTLKNAG</sequence>
<organism evidence="1">
    <name type="scientific">bioreactor metagenome</name>
    <dbReference type="NCBI Taxonomy" id="1076179"/>
    <lineage>
        <taxon>unclassified sequences</taxon>
        <taxon>metagenomes</taxon>
        <taxon>ecological metagenomes</taxon>
    </lineage>
</organism>
<accession>A0A645JA34</accession>
<comment type="caution">
    <text evidence="1">The sequence shown here is derived from an EMBL/GenBank/DDBJ whole genome shotgun (WGS) entry which is preliminary data.</text>
</comment>
<dbReference type="EMBL" id="VSSQ01134624">
    <property type="protein sequence ID" value="MPN59972.1"/>
    <property type="molecule type" value="Genomic_DNA"/>
</dbReference>
<reference evidence="1" key="1">
    <citation type="submission" date="2019-08" db="EMBL/GenBank/DDBJ databases">
        <authorList>
            <person name="Kucharzyk K."/>
            <person name="Murdoch R.W."/>
            <person name="Higgins S."/>
            <person name="Loffler F."/>
        </authorList>
    </citation>
    <scope>NUCLEOTIDE SEQUENCE</scope>
</reference>
<name>A0A645JA34_9ZZZZ</name>
<protein>
    <submittedName>
        <fullName evidence="1">Uncharacterized protein</fullName>
    </submittedName>
</protein>